<dbReference type="AlphaFoldDB" id="A0A9I9ED79"/>
<proteinExistence type="predicted"/>
<accession>A0A9I9ED79</accession>
<protein>
    <submittedName>
        <fullName evidence="1">Uncharacterized protein</fullName>
    </submittedName>
</protein>
<reference evidence="1" key="1">
    <citation type="submission" date="2023-03" db="UniProtKB">
        <authorList>
            <consortium name="EnsemblPlants"/>
        </authorList>
    </citation>
    <scope>IDENTIFICATION</scope>
</reference>
<sequence>MTSFSVKLQILSFSNAFHRVQVYVHNFMEGERMMRIFNYKTQKHKYVIFQGVDDNNRETLSLELSLSVVLGGG</sequence>
<dbReference type="EnsemblPlants" id="MELO3C032129.2.1">
    <property type="protein sequence ID" value="MELO3C032129.2.1"/>
    <property type="gene ID" value="MELO3C032129.2"/>
</dbReference>
<evidence type="ECO:0000313" key="1">
    <source>
        <dbReference type="EnsemblPlants" id="MELO3C032129.2.1"/>
    </source>
</evidence>
<name>A0A9I9ED79_CUCME</name>
<organism evidence="1">
    <name type="scientific">Cucumis melo</name>
    <name type="common">Muskmelon</name>
    <dbReference type="NCBI Taxonomy" id="3656"/>
    <lineage>
        <taxon>Eukaryota</taxon>
        <taxon>Viridiplantae</taxon>
        <taxon>Streptophyta</taxon>
        <taxon>Embryophyta</taxon>
        <taxon>Tracheophyta</taxon>
        <taxon>Spermatophyta</taxon>
        <taxon>Magnoliopsida</taxon>
        <taxon>eudicotyledons</taxon>
        <taxon>Gunneridae</taxon>
        <taxon>Pentapetalae</taxon>
        <taxon>rosids</taxon>
        <taxon>fabids</taxon>
        <taxon>Cucurbitales</taxon>
        <taxon>Cucurbitaceae</taxon>
        <taxon>Benincaseae</taxon>
        <taxon>Cucumis</taxon>
    </lineage>
</organism>
<dbReference type="Gramene" id="MELO3C032129.2.1">
    <property type="protein sequence ID" value="MELO3C032129.2.1"/>
    <property type="gene ID" value="MELO3C032129.2"/>
</dbReference>